<accession>A0ACB9FPS7</accession>
<dbReference type="EMBL" id="CM042047">
    <property type="protein sequence ID" value="KAI3772831.1"/>
    <property type="molecule type" value="Genomic_DNA"/>
</dbReference>
<gene>
    <name evidence="1" type="ORF">L6452_04025</name>
</gene>
<proteinExistence type="predicted"/>
<reference evidence="2" key="1">
    <citation type="journal article" date="2022" name="Mol. Ecol. Resour.">
        <title>The genomes of chicory, endive, great burdock and yacon provide insights into Asteraceae palaeo-polyploidization history and plant inulin production.</title>
        <authorList>
            <person name="Fan W."/>
            <person name="Wang S."/>
            <person name="Wang H."/>
            <person name="Wang A."/>
            <person name="Jiang F."/>
            <person name="Liu H."/>
            <person name="Zhao H."/>
            <person name="Xu D."/>
            <person name="Zhang Y."/>
        </authorList>
    </citation>
    <scope>NUCLEOTIDE SEQUENCE [LARGE SCALE GENOMIC DNA]</scope>
    <source>
        <strain evidence="2">cv. Niubang</strain>
    </source>
</reference>
<organism evidence="1 2">
    <name type="scientific">Arctium lappa</name>
    <name type="common">Greater burdock</name>
    <name type="synonym">Lappa major</name>
    <dbReference type="NCBI Taxonomy" id="4217"/>
    <lineage>
        <taxon>Eukaryota</taxon>
        <taxon>Viridiplantae</taxon>
        <taxon>Streptophyta</taxon>
        <taxon>Embryophyta</taxon>
        <taxon>Tracheophyta</taxon>
        <taxon>Spermatophyta</taxon>
        <taxon>Magnoliopsida</taxon>
        <taxon>eudicotyledons</taxon>
        <taxon>Gunneridae</taxon>
        <taxon>Pentapetalae</taxon>
        <taxon>asterids</taxon>
        <taxon>campanulids</taxon>
        <taxon>Asterales</taxon>
        <taxon>Asteraceae</taxon>
        <taxon>Carduoideae</taxon>
        <taxon>Cardueae</taxon>
        <taxon>Arctiinae</taxon>
        <taxon>Arctium</taxon>
    </lineage>
</organism>
<keyword evidence="2" id="KW-1185">Reference proteome</keyword>
<dbReference type="Proteomes" id="UP001055879">
    <property type="component" value="Linkage Group LG01"/>
</dbReference>
<evidence type="ECO:0000313" key="2">
    <source>
        <dbReference type="Proteomes" id="UP001055879"/>
    </source>
</evidence>
<protein>
    <submittedName>
        <fullName evidence="1">Uncharacterized protein</fullName>
    </submittedName>
</protein>
<name>A0ACB9FPS7_ARCLA</name>
<sequence length="176" mass="20621">MDSHSHFGYTRWVWGNLTSLWEWIGWRRIALPSKGEVIVYGDRRDKKSCLISMIKDKRCLVKGCVGFLPYVVDAKKEKKGLESVPVVSEYPEVFPEDLTTLPPDRQVEFRIDLVPGETPIAREPYRLAQTEIREMMTQLQELLDKGFIRPSTSPWGLHSYDKSLKYQYQRFTHQNI</sequence>
<evidence type="ECO:0000313" key="1">
    <source>
        <dbReference type="EMBL" id="KAI3772831.1"/>
    </source>
</evidence>
<reference evidence="1 2" key="2">
    <citation type="journal article" date="2022" name="Mol. Ecol. Resour.">
        <title>The genomes of chicory, endive, great burdock and yacon provide insights into Asteraceae paleo-polyploidization history and plant inulin production.</title>
        <authorList>
            <person name="Fan W."/>
            <person name="Wang S."/>
            <person name="Wang H."/>
            <person name="Wang A."/>
            <person name="Jiang F."/>
            <person name="Liu H."/>
            <person name="Zhao H."/>
            <person name="Xu D."/>
            <person name="Zhang Y."/>
        </authorList>
    </citation>
    <scope>NUCLEOTIDE SEQUENCE [LARGE SCALE GENOMIC DNA]</scope>
    <source>
        <strain evidence="2">cv. Niubang</strain>
    </source>
</reference>
<comment type="caution">
    <text evidence="1">The sequence shown here is derived from an EMBL/GenBank/DDBJ whole genome shotgun (WGS) entry which is preliminary data.</text>
</comment>